<dbReference type="EMBL" id="JBGMEK010000081">
    <property type="protein sequence ID" value="MFA0813280.1"/>
    <property type="molecule type" value="Genomic_DNA"/>
</dbReference>
<proteinExistence type="predicted"/>
<feature type="domain" description="DUF1330" evidence="1">
    <location>
        <begin position="2"/>
        <end position="94"/>
    </location>
</feature>
<accession>A0ABV4P6F7</accession>
<dbReference type="SUPFAM" id="SSF54909">
    <property type="entry name" value="Dimeric alpha+beta barrel"/>
    <property type="match status" value="1"/>
</dbReference>
<reference evidence="2 3" key="1">
    <citation type="submission" date="2024-08" db="EMBL/GenBank/DDBJ databases">
        <authorList>
            <person name="Ishaq N."/>
        </authorList>
    </citation>
    <scope>NUCLEOTIDE SEQUENCE [LARGE SCALE GENOMIC DNA]</scope>
    <source>
        <strain evidence="2 3">DSM 18651</strain>
    </source>
</reference>
<dbReference type="InterPro" id="IPR010753">
    <property type="entry name" value="DUF1330"/>
</dbReference>
<dbReference type="RefSeq" id="WP_371841079.1">
    <property type="nucleotide sequence ID" value="NZ_JBGMEK010000081.1"/>
</dbReference>
<dbReference type="Proteomes" id="UP001569428">
    <property type="component" value="Unassembled WGS sequence"/>
</dbReference>
<dbReference type="PANTHER" id="PTHR41521:SF4">
    <property type="entry name" value="BLR0684 PROTEIN"/>
    <property type="match status" value="1"/>
</dbReference>
<dbReference type="InterPro" id="IPR011008">
    <property type="entry name" value="Dimeric_a/b-barrel"/>
</dbReference>
<protein>
    <submittedName>
        <fullName evidence="2">DUF1330 domain-containing protein</fullName>
    </submittedName>
</protein>
<evidence type="ECO:0000259" key="1">
    <source>
        <dbReference type="Pfam" id="PF07045"/>
    </source>
</evidence>
<comment type="caution">
    <text evidence="2">The sequence shown here is derived from an EMBL/GenBank/DDBJ whole genome shotgun (WGS) entry which is preliminary data.</text>
</comment>
<gene>
    <name evidence="2" type="ORF">ACCI49_20470</name>
</gene>
<keyword evidence="3" id="KW-1185">Reference proteome</keyword>
<evidence type="ECO:0000313" key="2">
    <source>
        <dbReference type="EMBL" id="MFA0813280.1"/>
    </source>
</evidence>
<sequence length="96" mass="10932">MKGYLVLDLSVVDKKGFLEYAKKIPEFIKKYGGRYIVKGVVPEVVEGNWSPERLVVLEFPSMERVKGFLGDQEVKELFLLRHSTTNSRLILAEGCV</sequence>
<dbReference type="PANTHER" id="PTHR41521">
    <property type="match status" value="1"/>
</dbReference>
<dbReference type="Pfam" id="PF07045">
    <property type="entry name" value="DUF1330"/>
    <property type="match status" value="1"/>
</dbReference>
<dbReference type="Gene3D" id="3.30.70.100">
    <property type="match status" value="1"/>
</dbReference>
<name>A0ABV4P6F7_9GAMM</name>
<organism evidence="2 3">
    <name type="scientific">Microbulbifer epialgicus</name>
    <dbReference type="NCBI Taxonomy" id="393907"/>
    <lineage>
        <taxon>Bacteria</taxon>
        <taxon>Pseudomonadati</taxon>
        <taxon>Pseudomonadota</taxon>
        <taxon>Gammaproteobacteria</taxon>
        <taxon>Cellvibrionales</taxon>
        <taxon>Microbulbiferaceae</taxon>
        <taxon>Microbulbifer</taxon>
    </lineage>
</organism>
<evidence type="ECO:0000313" key="3">
    <source>
        <dbReference type="Proteomes" id="UP001569428"/>
    </source>
</evidence>